<reference evidence="1" key="3">
    <citation type="submission" date="2020-06" db="EMBL/GenBank/DDBJ databases">
        <title>Helianthus annuus Genome sequencing and assembly Release 2.</title>
        <authorList>
            <person name="Gouzy J."/>
            <person name="Langlade N."/>
            <person name="Munos S."/>
        </authorList>
    </citation>
    <scope>NUCLEOTIDE SEQUENCE</scope>
    <source>
        <tissue evidence="1">Leaves</tissue>
    </source>
</reference>
<keyword evidence="3" id="KW-1185">Reference proteome</keyword>
<accession>A0A251TVT0</accession>
<dbReference type="EMBL" id="MNCJ02000322">
    <property type="protein sequence ID" value="KAF5798507.1"/>
    <property type="molecule type" value="Genomic_DNA"/>
</dbReference>
<organism evidence="2 3">
    <name type="scientific">Helianthus annuus</name>
    <name type="common">Common sunflower</name>
    <dbReference type="NCBI Taxonomy" id="4232"/>
    <lineage>
        <taxon>Eukaryota</taxon>
        <taxon>Viridiplantae</taxon>
        <taxon>Streptophyta</taxon>
        <taxon>Embryophyta</taxon>
        <taxon>Tracheophyta</taxon>
        <taxon>Spermatophyta</taxon>
        <taxon>Magnoliopsida</taxon>
        <taxon>eudicotyledons</taxon>
        <taxon>Gunneridae</taxon>
        <taxon>Pentapetalae</taxon>
        <taxon>asterids</taxon>
        <taxon>campanulids</taxon>
        <taxon>Asterales</taxon>
        <taxon>Asteraceae</taxon>
        <taxon>Asteroideae</taxon>
        <taxon>Heliantheae alliance</taxon>
        <taxon>Heliantheae</taxon>
        <taxon>Helianthus</taxon>
    </lineage>
</organism>
<evidence type="ECO:0000313" key="3">
    <source>
        <dbReference type="Proteomes" id="UP000215914"/>
    </source>
</evidence>
<proteinExistence type="predicted"/>
<sequence>MGRIEFRTKTGFGTGRVLDRNGSVRIGFGPTQVSARDGFWIATGFRPTRVSARVGFRIATGFALYSHT</sequence>
<evidence type="ECO:0000313" key="2">
    <source>
        <dbReference type="EMBL" id="OTG15225.1"/>
    </source>
</evidence>
<protein>
    <submittedName>
        <fullName evidence="2">Uncharacterized protein</fullName>
    </submittedName>
</protein>
<dbReference type="Proteomes" id="UP000215914">
    <property type="component" value="Chromosome 9"/>
</dbReference>
<dbReference type="EMBL" id="CM007898">
    <property type="protein sequence ID" value="OTG15225.1"/>
    <property type="molecule type" value="Genomic_DNA"/>
</dbReference>
<dbReference type="InParanoid" id="A0A251TVT0"/>
<reference evidence="2" key="2">
    <citation type="submission" date="2017-02" db="EMBL/GenBank/DDBJ databases">
        <title>Sunflower complete genome.</title>
        <authorList>
            <person name="Langlade N."/>
            <person name="Munos S."/>
        </authorList>
    </citation>
    <scope>NUCLEOTIDE SEQUENCE [LARGE SCALE GENOMIC DNA]</scope>
    <source>
        <tissue evidence="2">Leaves</tissue>
    </source>
</reference>
<dbReference type="AlphaFoldDB" id="A0A251TVT0"/>
<gene>
    <name evidence="2" type="ORF">HannXRQ_Chr09g0258121</name>
    <name evidence="1" type="ORF">HanXRQr2_Chr07g0293721</name>
</gene>
<reference evidence="1 3" key="1">
    <citation type="journal article" date="2017" name="Nature">
        <title>The sunflower genome provides insights into oil metabolism, flowering and Asterid evolution.</title>
        <authorList>
            <person name="Badouin H."/>
            <person name="Gouzy J."/>
            <person name="Grassa C.J."/>
            <person name="Murat F."/>
            <person name="Staton S.E."/>
            <person name="Cottret L."/>
            <person name="Lelandais-Briere C."/>
            <person name="Owens G.L."/>
            <person name="Carrere S."/>
            <person name="Mayjonade B."/>
            <person name="Legrand L."/>
            <person name="Gill N."/>
            <person name="Kane N.C."/>
            <person name="Bowers J.E."/>
            <person name="Hubner S."/>
            <person name="Bellec A."/>
            <person name="Berard A."/>
            <person name="Berges H."/>
            <person name="Blanchet N."/>
            <person name="Boniface M.C."/>
            <person name="Brunel D."/>
            <person name="Catrice O."/>
            <person name="Chaidir N."/>
            <person name="Claudel C."/>
            <person name="Donnadieu C."/>
            <person name="Faraut T."/>
            <person name="Fievet G."/>
            <person name="Helmstetter N."/>
            <person name="King M."/>
            <person name="Knapp S.J."/>
            <person name="Lai Z."/>
            <person name="Le Paslier M.C."/>
            <person name="Lippi Y."/>
            <person name="Lorenzon L."/>
            <person name="Mandel J.R."/>
            <person name="Marage G."/>
            <person name="Marchand G."/>
            <person name="Marquand E."/>
            <person name="Bret-Mestries E."/>
            <person name="Morien E."/>
            <person name="Nambeesan S."/>
            <person name="Nguyen T."/>
            <person name="Pegot-Espagnet P."/>
            <person name="Pouilly N."/>
            <person name="Raftis F."/>
            <person name="Sallet E."/>
            <person name="Schiex T."/>
            <person name="Thomas J."/>
            <person name="Vandecasteele C."/>
            <person name="Vares D."/>
            <person name="Vear F."/>
            <person name="Vautrin S."/>
            <person name="Crespi M."/>
            <person name="Mangin B."/>
            <person name="Burke J.M."/>
            <person name="Salse J."/>
            <person name="Munos S."/>
            <person name="Vincourt P."/>
            <person name="Rieseberg L.H."/>
            <person name="Langlade N.B."/>
        </authorList>
    </citation>
    <scope>NUCLEOTIDE SEQUENCE [LARGE SCALE GENOMIC DNA]</scope>
    <source>
        <strain evidence="3">cv. SF193</strain>
        <tissue evidence="1">Leaves</tissue>
    </source>
</reference>
<evidence type="ECO:0000313" key="1">
    <source>
        <dbReference type="EMBL" id="KAF5798507.1"/>
    </source>
</evidence>
<name>A0A251TVT0_HELAN</name>
<dbReference type="Gramene" id="mRNA:HanXRQr2_Chr07g0293721">
    <property type="protein sequence ID" value="CDS:HanXRQr2_Chr07g0293721.1"/>
    <property type="gene ID" value="HanXRQr2_Chr07g0293721"/>
</dbReference>